<accession>A0A067TVQ9</accession>
<dbReference type="Proteomes" id="UP000027222">
    <property type="component" value="Unassembled WGS sequence"/>
</dbReference>
<sequence length="88" mass="9987">MKKEQDALERKKNFGNRFRNRGKRPHPPQSPPSNSDTTPETEEAPKKKKKVSDEPAKEDNSSQAEYHKAMNSYPTSLKDHGTGVRPLV</sequence>
<dbReference type="HOGENOM" id="CLU_2474935_0_0_1"/>
<evidence type="ECO:0000313" key="2">
    <source>
        <dbReference type="EMBL" id="KDR83078.1"/>
    </source>
</evidence>
<feature type="region of interest" description="Disordered" evidence="1">
    <location>
        <begin position="1"/>
        <end position="88"/>
    </location>
</feature>
<feature type="compositionally biased region" description="Basic and acidic residues" evidence="1">
    <location>
        <begin position="51"/>
        <end position="68"/>
    </location>
</feature>
<name>A0A067TVQ9_GALM3</name>
<organism evidence="2 3">
    <name type="scientific">Galerina marginata (strain CBS 339.88)</name>
    <dbReference type="NCBI Taxonomy" id="685588"/>
    <lineage>
        <taxon>Eukaryota</taxon>
        <taxon>Fungi</taxon>
        <taxon>Dikarya</taxon>
        <taxon>Basidiomycota</taxon>
        <taxon>Agaricomycotina</taxon>
        <taxon>Agaricomycetes</taxon>
        <taxon>Agaricomycetidae</taxon>
        <taxon>Agaricales</taxon>
        <taxon>Agaricineae</taxon>
        <taxon>Strophariaceae</taxon>
        <taxon>Galerina</taxon>
    </lineage>
</organism>
<dbReference type="AlphaFoldDB" id="A0A067TVQ9"/>
<proteinExistence type="predicted"/>
<gene>
    <name evidence="2" type="ORF">GALMADRAFT_238889</name>
</gene>
<evidence type="ECO:0000256" key="1">
    <source>
        <dbReference type="SAM" id="MobiDB-lite"/>
    </source>
</evidence>
<feature type="compositionally biased region" description="Basic and acidic residues" evidence="1">
    <location>
        <begin position="1"/>
        <end position="12"/>
    </location>
</feature>
<dbReference type="OrthoDB" id="5544050at2759"/>
<protein>
    <submittedName>
        <fullName evidence="2">Uncharacterized protein</fullName>
    </submittedName>
</protein>
<dbReference type="EMBL" id="KL142369">
    <property type="protein sequence ID" value="KDR83078.1"/>
    <property type="molecule type" value="Genomic_DNA"/>
</dbReference>
<feature type="non-terminal residue" evidence="2">
    <location>
        <position position="88"/>
    </location>
</feature>
<keyword evidence="3" id="KW-1185">Reference proteome</keyword>
<reference evidence="3" key="1">
    <citation type="journal article" date="2014" name="Proc. Natl. Acad. Sci. U.S.A.">
        <title>Extensive sampling of basidiomycete genomes demonstrates inadequacy of the white-rot/brown-rot paradigm for wood decay fungi.</title>
        <authorList>
            <person name="Riley R."/>
            <person name="Salamov A.A."/>
            <person name="Brown D.W."/>
            <person name="Nagy L.G."/>
            <person name="Floudas D."/>
            <person name="Held B.W."/>
            <person name="Levasseur A."/>
            <person name="Lombard V."/>
            <person name="Morin E."/>
            <person name="Otillar R."/>
            <person name="Lindquist E.A."/>
            <person name="Sun H."/>
            <person name="LaButti K.M."/>
            <person name="Schmutz J."/>
            <person name="Jabbour D."/>
            <person name="Luo H."/>
            <person name="Baker S.E."/>
            <person name="Pisabarro A.G."/>
            <person name="Walton J.D."/>
            <person name="Blanchette R.A."/>
            <person name="Henrissat B."/>
            <person name="Martin F."/>
            <person name="Cullen D."/>
            <person name="Hibbett D.S."/>
            <person name="Grigoriev I.V."/>
        </authorList>
    </citation>
    <scope>NUCLEOTIDE SEQUENCE [LARGE SCALE GENOMIC DNA]</scope>
    <source>
        <strain evidence="3">CBS 339.88</strain>
    </source>
</reference>
<evidence type="ECO:0000313" key="3">
    <source>
        <dbReference type="Proteomes" id="UP000027222"/>
    </source>
</evidence>